<evidence type="ECO:0000313" key="8">
    <source>
        <dbReference type="Proteomes" id="UP000184465"/>
    </source>
</evidence>
<reference evidence="7 8" key="1">
    <citation type="submission" date="2016-11" db="EMBL/GenBank/DDBJ databases">
        <authorList>
            <person name="Jaros S."/>
            <person name="Januszkiewicz K."/>
            <person name="Wedrychowicz H."/>
        </authorList>
    </citation>
    <scope>NUCLEOTIDE SEQUENCE [LARGE SCALE GENOMIC DNA]</scope>
    <source>
        <strain evidence="7 8">DSM 15212</strain>
    </source>
</reference>
<protein>
    <recommendedName>
        <fullName evidence="1">arginine--tRNA ligase</fullName>
        <ecNumber evidence="1">6.1.1.19</ecNumber>
    </recommendedName>
</protein>
<dbReference type="Pfam" id="PF05746">
    <property type="entry name" value="DALR_1"/>
    <property type="match status" value="1"/>
</dbReference>
<feature type="domain" description="DALR anticodon binding" evidence="6">
    <location>
        <begin position="215"/>
        <end position="335"/>
    </location>
</feature>
<dbReference type="InterPro" id="IPR008909">
    <property type="entry name" value="DALR_anticod-bd"/>
</dbReference>
<gene>
    <name evidence="7" type="ORF">SAMN02745912_00386</name>
</gene>
<dbReference type="InterPro" id="IPR005148">
    <property type="entry name" value="Arg-tRNA-synth_N"/>
</dbReference>
<dbReference type="GO" id="GO:0004814">
    <property type="term" value="F:arginine-tRNA ligase activity"/>
    <property type="evidence" value="ECO:0007669"/>
    <property type="project" value="UniProtKB-EC"/>
</dbReference>
<name>A0A1M6KGE7_PARC5</name>
<dbReference type="Proteomes" id="UP000184465">
    <property type="component" value="Unassembled WGS sequence"/>
</dbReference>
<accession>A0A1M6KGE7</accession>
<evidence type="ECO:0000256" key="4">
    <source>
        <dbReference type="ARBA" id="ARBA00022840"/>
    </source>
</evidence>
<dbReference type="STRING" id="1121301.SAMN02745912_00386"/>
<dbReference type="GO" id="GO:0005524">
    <property type="term" value="F:ATP binding"/>
    <property type="evidence" value="ECO:0007669"/>
    <property type="project" value="UniProtKB-KW"/>
</dbReference>
<dbReference type="Pfam" id="PF03485">
    <property type="entry name" value="Arg_tRNA_synt_N"/>
    <property type="match status" value="1"/>
</dbReference>
<comment type="catalytic activity">
    <reaction evidence="5">
        <text>tRNA(Arg) + L-arginine + ATP = L-arginyl-tRNA(Arg) + AMP + diphosphate</text>
        <dbReference type="Rhea" id="RHEA:20301"/>
        <dbReference type="Rhea" id="RHEA-COMP:9658"/>
        <dbReference type="Rhea" id="RHEA-COMP:9673"/>
        <dbReference type="ChEBI" id="CHEBI:30616"/>
        <dbReference type="ChEBI" id="CHEBI:32682"/>
        <dbReference type="ChEBI" id="CHEBI:33019"/>
        <dbReference type="ChEBI" id="CHEBI:78442"/>
        <dbReference type="ChEBI" id="CHEBI:78513"/>
        <dbReference type="ChEBI" id="CHEBI:456215"/>
        <dbReference type="EC" id="6.1.1.19"/>
    </reaction>
</comment>
<dbReference type="InterPro" id="IPR036695">
    <property type="entry name" value="Arg-tRNA-synth_N_sf"/>
</dbReference>
<proteinExistence type="predicted"/>
<dbReference type="InterPro" id="IPR009080">
    <property type="entry name" value="tRNAsynth_Ia_anticodon-bd"/>
</dbReference>
<evidence type="ECO:0000259" key="6">
    <source>
        <dbReference type="SMART" id="SM00836"/>
    </source>
</evidence>
<dbReference type="SUPFAM" id="SSF55190">
    <property type="entry name" value="Arginyl-tRNA synthetase (ArgRS), N-terminal 'additional' domain"/>
    <property type="match status" value="1"/>
</dbReference>
<dbReference type="Gene3D" id="3.30.1360.70">
    <property type="entry name" value="Arginyl tRNA synthetase N-terminal domain"/>
    <property type="match status" value="1"/>
</dbReference>
<keyword evidence="8" id="KW-1185">Reference proteome</keyword>
<dbReference type="AlphaFoldDB" id="A0A1M6KGE7"/>
<dbReference type="InterPro" id="IPR001278">
    <property type="entry name" value="Arg-tRNA-ligase"/>
</dbReference>
<keyword evidence="7" id="KW-0030">Aminoacyl-tRNA synthetase</keyword>
<keyword evidence="4" id="KW-0067">ATP-binding</keyword>
<keyword evidence="2" id="KW-0436">Ligase</keyword>
<dbReference type="PANTHER" id="PTHR11956:SF5">
    <property type="entry name" value="ARGININE--TRNA LIGASE, CYTOPLASMIC"/>
    <property type="match status" value="1"/>
</dbReference>
<dbReference type="PANTHER" id="PTHR11956">
    <property type="entry name" value="ARGINYL-TRNA SYNTHETASE"/>
    <property type="match status" value="1"/>
</dbReference>
<organism evidence="7 8">
    <name type="scientific">Paramaledivibacter caminithermalis (strain DSM 15212 / CIP 107654 / DViRD3)</name>
    <name type="common">Clostridium caminithermale</name>
    <dbReference type="NCBI Taxonomy" id="1121301"/>
    <lineage>
        <taxon>Bacteria</taxon>
        <taxon>Bacillati</taxon>
        <taxon>Bacillota</taxon>
        <taxon>Clostridia</taxon>
        <taxon>Peptostreptococcales</taxon>
        <taxon>Caminicellaceae</taxon>
        <taxon>Paramaledivibacter</taxon>
    </lineage>
</organism>
<evidence type="ECO:0000256" key="2">
    <source>
        <dbReference type="ARBA" id="ARBA00022598"/>
    </source>
</evidence>
<evidence type="ECO:0000313" key="7">
    <source>
        <dbReference type="EMBL" id="SHJ58023.1"/>
    </source>
</evidence>
<dbReference type="SMART" id="SM00836">
    <property type="entry name" value="DALR_1"/>
    <property type="match status" value="1"/>
</dbReference>
<dbReference type="GO" id="GO:0006420">
    <property type="term" value="P:arginyl-tRNA aminoacylation"/>
    <property type="evidence" value="ECO:0007669"/>
    <property type="project" value="InterPro"/>
</dbReference>
<dbReference type="EC" id="6.1.1.19" evidence="1"/>
<sequence length="335" mass="39382">MSPEKLANKIKDRIINKYDFIKDINVMGAGFINFYLKEEAFIKEHLKSIENGDFKKLKPKNKNVKVAIVLNKLRDILNLQSFRGFINMYYLAKIYDFAGYKTRKLVLVKDNDINLNIKYFLSNFKNIEIILDKEELRDSIIFCSTLDQGKLKGLDNKRFTIEEVNILKNGHKINKTTFSELLDIIGIDRIKYTLSSKAINKKITIELTNDDLRYIQYPYSRITSVINIFKDEGIDIDSIEDFNEKLLTDVLEKEMINKIMEFKDIITETIDKDQPYRFIKYSKELCDIFYKINASTLFRQLSNEKLIALLKLLNSVKIVLEEILNTLELPVYEKM</sequence>
<dbReference type="EMBL" id="FRAG01000003">
    <property type="protein sequence ID" value="SHJ58023.1"/>
    <property type="molecule type" value="Genomic_DNA"/>
</dbReference>
<keyword evidence="3" id="KW-0547">Nucleotide-binding</keyword>
<evidence type="ECO:0000256" key="3">
    <source>
        <dbReference type="ARBA" id="ARBA00022741"/>
    </source>
</evidence>
<dbReference type="SUPFAM" id="SSF47323">
    <property type="entry name" value="Anticodon-binding domain of a subclass of class I aminoacyl-tRNA synthetases"/>
    <property type="match status" value="1"/>
</dbReference>
<evidence type="ECO:0000256" key="1">
    <source>
        <dbReference type="ARBA" id="ARBA00012837"/>
    </source>
</evidence>
<evidence type="ECO:0000256" key="5">
    <source>
        <dbReference type="ARBA" id="ARBA00049339"/>
    </source>
</evidence>
<dbReference type="GO" id="GO:0005737">
    <property type="term" value="C:cytoplasm"/>
    <property type="evidence" value="ECO:0007669"/>
    <property type="project" value="InterPro"/>
</dbReference>
<dbReference type="Gene3D" id="1.10.730.10">
    <property type="entry name" value="Isoleucyl-tRNA Synthetase, Domain 1"/>
    <property type="match status" value="1"/>
</dbReference>